<proteinExistence type="predicted"/>
<name>A0A6L7GFA5_9SPHN</name>
<dbReference type="Proteomes" id="UP000473531">
    <property type="component" value="Unassembled WGS sequence"/>
</dbReference>
<evidence type="ECO:0000313" key="2">
    <source>
        <dbReference type="Proteomes" id="UP000473531"/>
    </source>
</evidence>
<accession>A0A6L7GFA5</accession>
<protein>
    <submittedName>
        <fullName evidence="1">Sulfotransferase</fullName>
    </submittedName>
</protein>
<gene>
    <name evidence="1" type="ORF">GRI44_05305</name>
</gene>
<evidence type="ECO:0000313" key="1">
    <source>
        <dbReference type="EMBL" id="MXP14165.1"/>
    </source>
</evidence>
<dbReference type="InterPro" id="IPR027417">
    <property type="entry name" value="P-loop_NTPase"/>
</dbReference>
<dbReference type="SUPFAM" id="SSF52540">
    <property type="entry name" value="P-loop containing nucleoside triphosphate hydrolases"/>
    <property type="match status" value="1"/>
</dbReference>
<comment type="caution">
    <text evidence="1">The sequence shown here is derived from an EMBL/GenBank/DDBJ whole genome shotgun (WGS) entry which is preliminary data.</text>
</comment>
<dbReference type="EMBL" id="WTYU01000001">
    <property type="protein sequence ID" value="MXP14165.1"/>
    <property type="molecule type" value="Genomic_DNA"/>
</dbReference>
<keyword evidence="2" id="KW-1185">Reference proteome</keyword>
<organism evidence="1 2">
    <name type="scientific">Allopontixanthobacter confluentis</name>
    <dbReference type="NCBI Taxonomy" id="1849021"/>
    <lineage>
        <taxon>Bacteria</taxon>
        <taxon>Pseudomonadati</taxon>
        <taxon>Pseudomonadota</taxon>
        <taxon>Alphaproteobacteria</taxon>
        <taxon>Sphingomonadales</taxon>
        <taxon>Erythrobacteraceae</taxon>
        <taxon>Allopontixanthobacter</taxon>
    </lineage>
</organism>
<dbReference type="Pfam" id="PF13469">
    <property type="entry name" value="Sulfotransfer_3"/>
    <property type="match status" value="1"/>
</dbReference>
<dbReference type="GO" id="GO:0016740">
    <property type="term" value="F:transferase activity"/>
    <property type="evidence" value="ECO:0007669"/>
    <property type="project" value="UniProtKB-KW"/>
</dbReference>
<dbReference type="OrthoDB" id="9777890at2"/>
<dbReference type="RefSeq" id="WP_160600359.1">
    <property type="nucleotide sequence ID" value="NZ_WTYU01000001.1"/>
</dbReference>
<dbReference type="Gene3D" id="3.40.50.300">
    <property type="entry name" value="P-loop containing nucleotide triphosphate hydrolases"/>
    <property type="match status" value="1"/>
</dbReference>
<sequence length="256" mass="28874">MRGFAGRYVFVAGLHRTGTSLVASLIAQHPEVAAIVQSPAPENEGCYLQGAIPHTAMHGIPGHYAADRRQHHVEGSRHDTLAVQQRIAADWDSWFEPGGQWRIEKSPVNLTRMRLYQQLFPMAQFVIVLRHPEAMAAALAKWTDQPAAELIEYALAAYELALEDARYLHAVLFVRYEDLAADMAQLMAKADMFLSLDEHQRSTTVHNRNKEYLGCQAMNEKQSERALAFGYLPGLDIQKSTLHSHHPLRSIRDQLQ</sequence>
<reference evidence="1 2" key="1">
    <citation type="submission" date="2019-12" db="EMBL/GenBank/DDBJ databases">
        <title>Genomic-based taxomic classification of the family Erythrobacteraceae.</title>
        <authorList>
            <person name="Xu L."/>
        </authorList>
    </citation>
    <scope>NUCLEOTIDE SEQUENCE [LARGE SCALE GENOMIC DNA]</scope>
    <source>
        <strain evidence="1 2">KCTC 52259</strain>
    </source>
</reference>
<dbReference type="AlphaFoldDB" id="A0A6L7GFA5"/>
<keyword evidence="1" id="KW-0808">Transferase</keyword>